<comment type="caution">
    <text evidence="1">The sequence shown here is derived from an EMBL/GenBank/DDBJ whole genome shotgun (WGS) entry which is preliminary data.</text>
</comment>
<accession>A0ABQ7LMB7</accession>
<dbReference type="EMBL" id="JADBGQ010000007">
    <property type="protein sequence ID" value="KAG5387713.1"/>
    <property type="molecule type" value="Genomic_DNA"/>
</dbReference>
<gene>
    <name evidence="1" type="primary">A08g500180.1_BraROA</name>
    <name evidence="1" type="ORF">IGI04_029254</name>
</gene>
<keyword evidence="2" id="KW-1185">Reference proteome</keyword>
<sequence>MLSCPYAEVLWSESRRRFRDTVPVFTNWPELVLWTSSSSNAASSHLRMMVVQALFYNIWKQRNNMLHNQALVPPTATFREIDRHIISSIYAFRKRKKFTNLMARWLI</sequence>
<evidence type="ECO:0000313" key="2">
    <source>
        <dbReference type="Proteomes" id="UP000823674"/>
    </source>
</evidence>
<protein>
    <submittedName>
        <fullName evidence="1">Uncharacterized protein</fullName>
    </submittedName>
</protein>
<reference evidence="1 2" key="1">
    <citation type="submission" date="2021-03" db="EMBL/GenBank/DDBJ databases">
        <authorList>
            <person name="King G.J."/>
            <person name="Bancroft I."/>
            <person name="Baten A."/>
            <person name="Bloomfield J."/>
            <person name="Borpatragohain P."/>
            <person name="He Z."/>
            <person name="Irish N."/>
            <person name="Irwin J."/>
            <person name="Liu K."/>
            <person name="Mauleon R.P."/>
            <person name="Moore J."/>
            <person name="Morris R."/>
            <person name="Ostergaard L."/>
            <person name="Wang B."/>
            <person name="Wells R."/>
        </authorList>
    </citation>
    <scope>NUCLEOTIDE SEQUENCE [LARGE SCALE GENOMIC DNA]</scope>
    <source>
        <strain evidence="1">R-o-18</strain>
        <tissue evidence="1">Leaf</tissue>
    </source>
</reference>
<evidence type="ECO:0000313" key="1">
    <source>
        <dbReference type="EMBL" id="KAG5387713.1"/>
    </source>
</evidence>
<proteinExistence type="predicted"/>
<dbReference type="Proteomes" id="UP000823674">
    <property type="component" value="Chromosome A08"/>
</dbReference>
<name>A0ABQ7LMB7_BRACM</name>
<organism evidence="1 2">
    <name type="scientific">Brassica rapa subsp. trilocularis</name>
    <dbReference type="NCBI Taxonomy" id="1813537"/>
    <lineage>
        <taxon>Eukaryota</taxon>
        <taxon>Viridiplantae</taxon>
        <taxon>Streptophyta</taxon>
        <taxon>Embryophyta</taxon>
        <taxon>Tracheophyta</taxon>
        <taxon>Spermatophyta</taxon>
        <taxon>Magnoliopsida</taxon>
        <taxon>eudicotyledons</taxon>
        <taxon>Gunneridae</taxon>
        <taxon>Pentapetalae</taxon>
        <taxon>rosids</taxon>
        <taxon>malvids</taxon>
        <taxon>Brassicales</taxon>
        <taxon>Brassicaceae</taxon>
        <taxon>Brassiceae</taxon>
        <taxon>Brassica</taxon>
    </lineage>
</organism>